<gene>
    <name evidence="1" type="ORF">J2Z53_001389</name>
</gene>
<dbReference type="InterPro" id="IPR010064">
    <property type="entry name" value="HK97-gp10_tail"/>
</dbReference>
<dbReference type="NCBIfam" id="TIGR01725">
    <property type="entry name" value="phge_HK97_gp10"/>
    <property type="match status" value="1"/>
</dbReference>
<protein>
    <submittedName>
        <fullName evidence="1">HK97 gp10 family phage protein</fullName>
    </submittedName>
</protein>
<dbReference type="EMBL" id="JAGGJZ010000003">
    <property type="protein sequence ID" value="MBP1889806.1"/>
    <property type="molecule type" value="Genomic_DNA"/>
</dbReference>
<proteinExistence type="predicted"/>
<keyword evidence="2" id="KW-1185">Reference proteome</keyword>
<dbReference type="RefSeq" id="WP_209796701.1">
    <property type="nucleotide sequence ID" value="NZ_JAGGJZ010000003.1"/>
</dbReference>
<evidence type="ECO:0000313" key="2">
    <source>
        <dbReference type="Proteomes" id="UP000783390"/>
    </source>
</evidence>
<organism evidence="1 2">
    <name type="scientific">Clostridium moniliforme</name>
    <dbReference type="NCBI Taxonomy" id="39489"/>
    <lineage>
        <taxon>Bacteria</taxon>
        <taxon>Bacillati</taxon>
        <taxon>Bacillota</taxon>
        <taxon>Clostridia</taxon>
        <taxon>Eubacteriales</taxon>
        <taxon>Clostridiaceae</taxon>
        <taxon>Clostridium</taxon>
    </lineage>
</organism>
<reference evidence="1 2" key="1">
    <citation type="submission" date="2021-03" db="EMBL/GenBank/DDBJ databases">
        <title>Genomic Encyclopedia of Type Strains, Phase IV (KMG-IV): sequencing the most valuable type-strain genomes for metagenomic binning, comparative biology and taxonomic classification.</title>
        <authorList>
            <person name="Goeker M."/>
        </authorList>
    </citation>
    <scope>NUCLEOTIDE SEQUENCE [LARGE SCALE GENOMIC DNA]</scope>
    <source>
        <strain evidence="1 2">DSM 3984</strain>
    </source>
</reference>
<evidence type="ECO:0000313" key="1">
    <source>
        <dbReference type="EMBL" id="MBP1889806.1"/>
    </source>
</evidence>
<sequence length="118" mass="12913">MDSVEVEGMEEFEELLQDMVLDINAKKKAVKAGIDIVAKSIENNSPKGKTGKLSKIKTSTKNTGLAIEGTAHAKAFYDVFENFGTSQQKAHVGYFDRAVQDSTDEAIEKVAQVIFSKI</sequence>
<accession>A0ABS4F0N2</accession>
<name>A0ABS4F0N2_9CLOT</name>
<comment type="caution">
    <text evidence="1">The sequence shown here is derived from an EMBL/GenBank/DDBJ whole genome shotgun (WGS) entry which is preliminary data.</text>
</comment>
<dbReference type="Proteomes" id="UP000783390">
    <property type="component" value="Unassembled WGS sequence"/>
</dbReference>